<dbReference type="EMBL" id="JBHSOF010000007">
    <property type="protein sequence ID" value="MFC5663078.1"/>
    <property type="molecule type" value="Genomic_DNA"/>
</dbReference>
<name>A0ABW0WZV8_9ACTN</name>
<reference evidence="4" key="1">
    <citation type="journal article" date="2019" name="Int. J. Syst. Evol. Microbiol.">
        <title>The Global Catalogue of Microorganisms (GCM) 10K type strain sequencing project: providing services to taxonomists for standard genome sequencing and annotation.</title>
        <authorList>
            <consortium name="The Broad Institute Genomics Platform"/>
            <consortium name="The Broad Institute Genome Sequencing Center for Infectious Disease"/>
            <person name="Wu L."/>
            <person name="Ma J."/>
        </authorList>
    </citation>
    <scope>NUCLEOTIDE SEQUENCE [LARGE SCALE GENOMIC DNA]</scope>
    <source>
        <strain evidence="4">CGMCC 4.1437</strain>
    </source>
</reference>
<dbReference type="SMART" id="SM00530">
    <property type="entry name" value="HTH_XRE"/>
    <property type="match status" value="1"/>
</dbReference>
<dbReference type="SUPFAM" id="SSF51182">
    <property type="entry name" value="RmlC-like cupins"/>
    <property type="match status" value="1"/>
</dbReference>
<dbReference type="Pfam" id="PF07883">
    <property type="entry name" value="Cupin_2"/>
    <property type="match status" value="1"/>
</dbReference>
<dbReference type="Proteomes" id="UP001595975">
    <property type="component" value="Unassembled WGS sequence"/>
</dbReference>
<protein>
    <submittedName>
        <fullName evidence="3">Helix-turn-helix domain-containing protein</fullName>
    </submittedName>
</protein>
<dbReference type="InterPro" id="IPR011051">
    <property type="entry name" value="RmlC_Cupin_sf"/>
</dbReference>
<dbReference type="Pfam" id="PF13560">
    <property type="entry name" value="HTH_31"/>
    <property type="match status" value="1"/>
</dbReference>
<dbReference type="InterPro" id="IPR014710">
    <property type="entry name" value="RmlC-like_jellyroll"/>
</dbReference>
<dbReference type="InterPro" id="IPR050807">
    <property type="entry name" value="TransReg_Diox_bact_type"/>
</dbReference>
<evidence type="ECO:0000256" key="1">
    <source>
        <dbReference type="ARBA" id="ARBA00023125"/>
    </source>
</evidence>
<dbReference type="InterPro" id="IPR001387">
    <property type="entry name" value="Cro/C1-type_HTH"/>
</dbReference>
<evidence type="ECO:0000259" key="2">
    <source>
        <dbReference type="PROSITE" id="PS50943"/>
    </source>
</evidence>
<dbReference type="PANTHER" id="PTHR46797:SF1">
    <property type="entry name" value="METHYLPHOSPHONATE SYNTHASE"/>
    <property type="match status" value="1"/>
</dbReference>
<evidence type="ECO:0000313" key="4">
    <source>
        <dbReference type="Proteomes" id="UP001595975"/>
    </source>
</evidence>
<dbReference type="PANTHER" id="PTHR46797">
    <property type="entry name" value="HTH-TYPE TRANSCRIPTIONAL REGULATOR"/>
    <property type="match status" value="1"/>
</dbReference>
<keyword evidence="1" id="KW-0238">DNA-binding</keyword>
<dbReference type="Gene3D" id="2.60.120.10">
    <property type="entry name" value="Jelly Rolls"/>
    <property type="match status" value="1"/>
</dbReference>
<comment type="caution">
    <text evidence="3">The sequence shown here is derived from an EMBL/GenBank/DDBJ whole genome shotgun (WGS) entry which is preliminary data.</text>
</comment>
<feature type="domain" description="HTH cro/C1-type" evidence="2">
    <location>
        <begin position="47"/>
        <end position="101"/>
    </location>
</feature>
<dbReference type="RefSeq" id="WP_380224724.1">
    <property type="nucleotide sequence ID" value="NZ_JBHSOF010000007.1"/>
</dbReference>
<accession>A0ABW0WZV8</accession>
<dbReference type="Gene3D" id="1.10.260.40">
    <property type="entry name" value="lambda repressor-like DNA-binding domains"/>
    <property type="match status" value="1"/>
</dbReference>
<dbReference type="PROSITE" id="PS50943">
    <property type="entry name" value="HTH_CROC1"/>
    <property type="match status" value="1"/>
</dbReference>
<dbReference type="CDD" id="cd00093">
    <property type="entry name" value="HTH_XRE"/>
    <property type="match status" value="1"/>
</dbReference>
<keyword evidence="4" id="KW-1185">Reference proteome</keyword>
<sequence>MTTSPAGPPAAPGVPVTPVVPAAAPVAPVVPVDDHETQEVAGLAARLREHRLSSRLTLEVAAARVGLSPAYLSRLETGRRQPSLPVLLGLARAYGTSVSGLLGEAFTEPDPVVRGGAIEPGRAGGWGYRRAGAPGRAMQALRVHVPPGVQDAVVRVHPGEEWLYVLQGRLKLTLGERAHLLAEGDSAHFDSLTPHCIAADSSAGVELLFMHTLLQSPGGELCLGGGPATPYH</sequence>
<organism evidence="3 4">
    <name type="scientific">Kitasatospora misakiensis</name>
    <dbReference type="NCBI Taxonomy" id="67330"/>
    <lineage>
        <taxon>Bacteria</taxon>
        <taxon>Bacillati</taxon>
        <taxon>Actinomycetota</taxon>
        <taxon>Actinomycetes</taxon>
        <taxon>Kitasatosporales</taxon>
        <taxon>Streptomycetaceae</taxon>
        <taxon>Kitasatospora</taxon>
    </lineage>
</organism>
<dbReference type="InterPro" id="IPR013096">
    <property type="entry name" value="Cupin_2"/>
</dbReference>
<dbReference type="InterPro" id="IPR010982">
    <property type="entry name" value="Lambda_DNA-bd_dom_sf"/>
</dbReference>
<dbReference type="CDD" id="cd02209">
    <property type="entry name" value="cupin_XRE_C"/>
    <property type="match status" value="1"/>
</dbReference>
<dbReference type="SUPFAM" id="SSF47413">
    <property type="entry name" value="lambda repressor-like DNA-binding domains"/>
    <property type="match status" value="1"/>
</dbReference>
<proteinExistence type="predicted"/>
<gene>
    <name evidence="3" type="ORF">ACFP3U_08795</name>
</gene>
<evidence type="ECO:0000313" key="3">
    <source>
        <dbReference type="EMBL" id="MFC5663078.1"/>
    </source>
</evidence>